<evidence type="ECO:0000256" key="1">
    <source>
        <dbReference type="SAM" id="MobiDB-lite"/>
    </source>
</evidence>
<dbReference type="InParanoid" id="A0A2T3AFY3"/>
<accession>A0A2T3AFY3</accession>
<name>A0A2T3AFY3_9PEZI</name>
<evidence type="ECO:0000313" key="3">
    <source>
        <dbReference type="Proteomes" id="UP000241462"/>
    </source>
</evidence>
<gene>
    <name evidence="2" type="ORF">BD289DRAFT_126499</name>
</gene>
<feature type="compositionally biased region" description="Low complexity" evidence="1">
    <location>
        <begin position="1026"/>
        <end position="1036"/>
    </location>
</feature>
<dbReference type="STRING" id="2025994.A0A2T3AFY3"/>
<feature type="region of interest" description="Disordered" evidence="1">
    <location>
        <begin position="373"/>
        <end position="394"/>
    </location>
</feature>
<proteinExistence type="predicted"/>
<sequence>MAAPPFLVPSVNATFSAFDIFTDGGGGAARNTPPPPGPNLPGGPCNFVDLTHGPNGPRCGCRRFWSRHVTGTSSYNVDQMSWCMCSHHACFHEDVQSNQSMPASIQVLENVPDQENEKPKSSREPLSPVVDLSFHQQMTGGIGVDPADYTTFDFGTFPSDQGLSVDLAPYNPPPPVTSPVRPAPPATNQDSMPDTLSWDNMQSTQEGVSPLPPIPSQFLLPDSPAASIATTSSARYLRPFGGIGLTTLSSVPPSSRGWPRSSKQFQCSGDTLGPKQGDPPTDSTGECSPDSSTPSKLPFRTEESLPHASVLTAASGPEVLQGLANTVEDHEHRLEKLEAGSFFDPTHEECFDKHDTVDLRMTEMESRMDDFERRLNDDESVTSSHASSHPVERSRDVVAAENTFRADVCAETAALTKQVHSLQSQFNNFPIAVSPSFSSPWLLEVVFLPFPVKGIWHEAQDFKTPRLAVGREEWSEAPSSNTRATPGPESSAPFDEWAGDGAGWLLPRACIPGRMIEQRLKSRGFVKTATVQGHDARSVHSAVREAFNEVFGSLPRLENIASHYALEPHLGRLFGLQHPWVPLRKVHKDSRLRFLAPPELVTPVLWDVNFLKGSVVMKATGVHRLYITQPEAYLQNSQMLNKMAPEFGSSWQTLREMACTRPDLQSSNNSTSEPADAEPPEDCWQYNARLDASWAIRLPFQNHPHHRQPHPYGKVVAVSRTSDASTQFFSASSNRIASSSPGFVRAESPLVQRHQRKGSRQPSFRAGSVSANDSPALPSPRSTRRASSYASLPGPIGPNYLRHSSPLVTGRPSPRLSVATNASSSSSINKRRLGRDTRSPSMRLHHTPRNSYRGLSRSPSVTPLFQNVYIEEQVGGETRLTPIAYATPFSNAPLENALQHHGGYNIGIFHEDSEDDKDMFYDEDQGSSTTTDDDDPDVDVYQDEEDMLDDLESGSDHHHHHRLAETRHRQSLRQGPSSSPSQQHGPEDDPLPGYEDKFMPDSENVNPADAEESDFENRLDDDTRSEASSSPSEYPSTQQPHQFADRADRREMTHGLEAEDACTGWNGFHTPGDVEEEDDDDSGDDDDDDDDDDDECHGAQNQW</sequence>
<feature type="region of interest" description="Disordered" evidence="1">
    <location>
        <begin position="470"/>
        <end position="496"/>
    </location>
</feature>
<feature type="compositionally biased region" description="Acidic residues" evidence="1">
    <location>
        <begin position="1073"/>
        <end position="1095"/>
    </location>
</feature>
<feature type="compositionally biased region" description="Polar residues" evidence="1">
    <location>
        <begin position="663"/>
        <end position="673"/>
    </location>
</feature>
<feature type="region of interest" description="Disordered" evidence="1">
    <location>
        <begin position="917"/>
        <end position="1103"/>
    </location>
</feature>
<dbReference type="Proteomes" id="UP000241462">
    <property type="component" value="Unassembled WGS sequence"/>
</dbReference>
<organism evidence="2 3">
    <name type="scientific">Coniella lustricola</name>
    <dbReference type="NCBI Taxonomy" id="2025994"/>
    <lineage>
        <taxon>Eukaryota</taxon>
        <taxon>Fungi</taxon>
        <taxon>Dikarya</taxon>
        <taxon>Ascomycota</taxon>
        <taxon>Pezizomycotina</taxon>
        <taxon>Sordariomycetes</taxon>
        <taxon>Sordariomycetidae</taxon>
        <taxon>Diaporthales</taxon>
        <taxon>Schizoparmaceae</taxon>
        <taxon>Coniella</taxon>
    </lineage>
</organism>
<feature type="compositionally biased region" description="Polar residues" evidence="1">
    <location>
        <begin position="281"/>
        <end position="295"/>
    </location>
</feature>
<keyword evidence="3" id="KW-1185">Reference proteome</keyword>
<dbReference type="EMBL" id="KZ678395">
    <property type="protein sequence ID" value="PSR97067.1"/>
    <property type="molecule type" value="Genomic_DNA"/>
</dbReference>
<evidence type="ECO:0000313" key="2">
    <source>
        <dbReference type="EMBL" id="PSR97067.1"/>
    </source>
</evidence>
<feature type="compositionally biased region" description="Acidic residues" evidence="1">
    <location>
        <begin position="917"/>
        <end position="953"/>
    </location>
</feature>
<feature type="compositionally biased region" description="Pro residues" evidence="1">
    <location>
        <begin position="170"/>
        <end position="185"/>
    </location>
</feature>
<feature type="compositionally biased region" description="Basic and acidic residues" evidence="1">
    <location>
        <begin position="1015"/>
        <end position="1025"/>
    </location>
</feature>
<feature type="region of interest" description="Disordered" evidence="1">
    <location>
        <begin position="739"/>
        <end position="858"/>
    </location>
</feature>
<dbReference type="AlphaFoldDB" id="A0A2T3AFY3"/>
<feature type="region of interest" description="Disordered" evidence="1">
    <location>
        <begin position="163"/>
        <end position="193"/>
    </location>
</feature>
<feature type="region of interest" description="Disordered" evidence="1">
    <location>
        <begin position="662"/>
        <end position="681"/>
    </location>
</feature>
<reference evidence="2 3" key="1">
    <citation type="journal article" date="2018" name="Mycol. Prog.">
        <title>Coniella lustricola, a new species from submerged detritus.</title>
        <authorList>
            <person name="Raudabaugh D.B."/>
            <person name="Iturriaga T."/>
            <person name="Carver A."/>
            <person name="Mondo S."/>
            <person name="Pangilinan J."/>
            <person name="Lipzen A."/>
            <person name="He G."/>
            <person name="Amirebrahimi M."/>
            <person name="Grigoriev I.V."/>
            <person name="Miller A.N."/>
        </authorList>
    </citation>
    <scope>NUCLEOTIDE SEQUENCE [LARGE SCALE GENOMIC DNA]</scope>
    <source>
        <strain evidence="2 3">B22-T-1</strain>
    </source>
</reference>
<feature type="compositionally biased region" description="Basic and acidic residues" evidence="1">
    <location>
        <begin position="1043"/>
        <end position="1057"/>
    </location>
</feature>
<dbReference type="OrthoDB" id="5427134at2759"/>
<protein>
    <submittedName>
        <fullName evidence="2">Uncharacterized protein</fullName>
    </submittedName>
</protein>
<feature type="region of interest" description="Disordered" evidence="1">
    <location>
        <begin position="248"/>
        <end position="304"/>
    </location>
</feature>
<feature type="compositionally biased region" description="Low complexity" evidence="1">
    <location>
        <begin position="972"/>
        <end position="983"/>
    </location>
</feature>